<keyword evidence="2" id="KW-1185">Reference proteome</keyword>
<keyword evidence="1" id="KW-0675">Receptor</keyword>
<dbReference type="Pfam" id="PF22871">
    <property type="entry name" value="AimR"/>
    <property type="match status" value="1"/>
</dbReference>
<evidence type="ECO:0000313" key="1">
    <source>
        <dbReference type="EMBL" id="MDY0409472.1"/>
    </source>
</evidence>
<reference evidence="1 2" key="1">
    <citation type="submission" date="2023-10" db="EMBL/GenBank/DDBJ databases">
        <title>Virgibacillus soli CC-YMP-6 genome.</title>
        <authorList>
            <person name="Miliotis G."/>
            <person name="Sengupta P."/>
            <person name="Hameed A."/>
            <person name="Chuvochina M."/>
            <person name="Mcdonagh F."/>
            <person name="Simpson A.C."/>
            <person name="Singh N.K."/>
            <person name="Rekha P.D."/>
            <person name="Raman K."/>
            <person name="Hugenholtz P."/>
            <person name="Venkateswaran K."/>
        </authorList>
    </citation>
    <scope>NUCLEOTIDE SEQUENCE [LARGE SCALE GENOMIC DNA]</scope>
    <source>
        <strain evidence="1 2">CC-YMP-6</strain>
    </source>
</reference>
<evidence type="ECO:0000313" key="2">
    <source>
        <dbReference type="Proteomes" id="UP001275315"/>
    </source>
</evidence>
<dbReference type="RefSeq" id="WP_320380269.1">
    <property type="nucleotide sequence ID" value="NZ_JAWDIQ010000002.1"/>
</dbReference>
<sequence length="337" mass="39678">MPKQFEFLLHSPNINFGQIITLITHEYPNQEANAIIRDFCLTTMNPEFQKKGLEFLYVNGLYEDLQLLVNINIESDNPNNQNWGKVYQLILDRRTNKQSPAALIKQFTQLKNGEPELLCVIKLSKLALYQDVKDFGNIGNFLDIQPELFDQVEDRYLLSCFQFRLHQQLFIYYWMRNELIIARKYAFRALTETNNELTKANINTNLGLTYTFDTYHQGMYHLNEAKRLFLKNNAFEYSKMIDNNNIPFLSAHFGQVDGIETNDKSEQAHIEIAKGNHEKAIKILETLPMESPFNLYYLGVAKQDKNILVRSYNYFIEKRSDYFFSRLPLNALRKLDY</sequence>
<dbReference type="NCBIfam" id="NF038310">
    <property type="entry name" value="lysogeny_AimR"/>
    <property type="match status" value="1"/>
</dbReference>
<comment type="caution">
    <text evidence="1">The sequence shown here is derived from an EMBL/GenBank/DDBJ whole genome shotgun (WGS) entry which is preliminary data.</text>
</comment>
<proteinExistence type="predicted"/>
<protein>
    <submittedName>
        <fullName evidence="1">AimR family lysis-lysogeny pheromone receptor</fullName>
    </submittedName>
</protein>
<dbReference type="EMBL" id="JAWDIQ010000002">
    <property type="protein sequence ID" value="MDY0409472.1"/>
    <property type="molecule type" value="Genomic_DNA"/>
</dbReference>
<name>A0ABU5CSZ6_9BACI</name>
<accession>A0ABU5CSZ6</accession>
<dbReference type="InterPro" id="IPR047705">
    <property type="entry name" value="AimR-like"/>
</dbReference>
<gene>
    <name evidence="1" type="ORF">RWD45_13895</name>
</gene>
<organism evidence="1 2">
    <name type="scientific">Paracerasibacillus soli</name>
    <dbReference type="NCBI Taxonomy" id="480284"/>
    <lineage>
        <taxon>Bacteria</taxon>
        <taxon>Bacillati</taxon>
        <taxon>Bacillota</taxon>
        <taxon>Bacilli</taxon>
        <taxon>Bacillales</taxon>
        <taxon>Bacillaceae</taxon>
        <taxon>Paracerasibacillus</taxon>
    </lineage>
</organism>
<dbReference type="Proteomes" id="UP001275315">
    <property type="component" value="Unassembled WGS sequence"/>
</dbReference>